<dbReference type="Pfam" id="PF02182">
    <property type="entry name" value="SAD_SRA"/>
    <property type="match status" value="1"/>
</dbReference>
<dbReference type="PROSITE" id="PS51015">
    <property type="entry name" value="YDG"/>
    <property type="match status" value="1"/>
</dbReference>
<evidence type="ECO:0000259" key="4">
    <source>
        <dbReference type="PROSITE" id="PS51015"/>
    </source>
</evidence>
<dbReference type="EMBL" id="JANAWD010000646">
    <property type="protein sequence ID" value="KAJ3476974.1"/>
    <property type="molecule type" value="Genomic_DNA"/>
</dbReference>
<sequence>MQGIYGSKIDGARSVALSGGYEDDEDKGDSFTYTGCGGRDLQGNHLGKRLRVGPQAYDQDFDSTPANMALKISSMTGKPVRVVRGFKLDSIFAPAQGYRYDGLYRVVKAWREKGKAGYLVCRFLFKRLPDQPEIPRSLYRPITSSNLPKSRLPKRRRLEQPISRPQALSSVRSSSPMEEISTSRSLEELDSVRSASLPRNSRGKKRRIEDSDIEEISDSEDERTLPHPVGRPAKQTQPRLRTDNIKKGSVPIYRPSWARG</sequence>
<dbReference type="Proteomes" id="UP001212997">
    <property type="component" value="Unassembled WGS sequence"/>
</dbReference>
<comment type="caution">
    <text evidence="5">The sequence shown here is derived from an EMBL/GenBank/DDBJ whole genome shotgun (WGS) entry which is preliminary data.</text>
</comment>
<dbReference type="InterPro" id="IPR003105">
    <property type="entry name" value="SRA_YDG"/>
</dbReference>
<evidence type="ECO:0000256" key="1">
    <source>
        <dbReference type="ARBA" id="ARBA00023242"/>
    </source>
</evidence>
<accession>A0AAD5UXI9</accession>
<dbReference type="GO" id="GO:0005634">
    <property type="term" value="C:nucleus"/>
    <property type="evidence" value="ECO:0007669"/>
    <property type="project" value="UniProtKB-SubCell"/>
</dbReference>
<proteinExistence type="predicted"/>
<dbReference type="SUPFAM" id="SSF88697">
    <property type="entry name" value="PUA domain-like"/>
    <property type="match status" value="1"/>
</dbReference>
<dbReference type="GO" id="GO:0061630">
    <property type="term" value="F:ubiquitin protein ligase activity"/>
    <property type="evidence" value="ECO:0007669"/>
    <property type="project" value="TreeGrafter"/>
</dbReference>
<feature type="compositionally biased region" description="Polar residues" evidence="3">
    <location>
        <begin position="166"/>
        <end position="184"/>
    </location>
</feature>
<feature type="domain" description="YDG" evidence="4">
    <location>
        <begin position="1"/>
        <end position="127"/>
    </location>
</feature>
<dbReference type="InterPro" id="IPR015947">
    <property type="entry name" value="PUA-like_sf"/>
</dbReference>
<organism evidence="5 6">
    <name type="scientific">Meripilus lineatus</name>
    <dbReference type="NCBI Taxonomy" id="2056292"/>
    <lineage>
        <taxon>Eukaryota</taxon>
        <taxon>Fungi</taxon>
        <taxon>Dikarya</taxon>
        <taxon>Basidiomycota</taxon>
        <taxon>Agaricomycotina</taxon>
        <taxon>Agaricomycetes</taxon>
        <taxon>Polyporales</taxon>
        <taxon>Meripilaceae</taxon>
        <taxon>Meripilus</taxon>
    </lineage>
</organism>
<protein>
    <recommendedName>
        <fullName evidence="4">YDG domain-containing protein</fullName>
    </recommendedName>
</protein>
<dbReference type="InterPro" id="IPR036987">
    <property type="entry name" value="SRA-YDG_sf"/>
</dbReference>
<dbReference type="GO" id="GO:0016567">
    <property type="term" value="P:protein ubiquitination"/>
    <property type="evidence" value="ECO:0007669"/>
    <property type="project" value="TreeGrafter"/>
</dbReference>
<dbReference type="Gene3D" id="2.30.280.10">
    <property type="entry name" value="SRA-YDG"/>
    <property type="match status" value="1"/>
</dbReference>
<gene>
    <name evidence="5" type="ORF">NLI96_g10780</name>
</gene>
<evidence type="ECO:0000313" key="6">
    <source>
        <dbReference type="Proteomes" id="UP001212997"/>
    </source>
</evidence>
<dbReference type="AlphaFoldDB" id="A0AAD5UXI9"/>
<dbReference type="PANTHER" id="PTHR14140">
    <property type="entry name" value="E3 UBIQUITIN-PROTEIN LIGASE UHRF-RELATED"/>
    <property type="match status" value="1"/>
</dbReference>
<keyword evidence="6" id="KW-1185">Reference proteome</keyword>
<evidence type="ECO:0000256" key="2">
    <source>
        <dbReference type="PROSITE-ProRule" id="PRU00358"/>
    </source>
</evidence>
<comment type="subcellular location">
    <subcellularLocation>
        <location evidence="2">Nucleus</location>
    </subcellularLocation>
</comment>
<dbReference type="InterPro" id="IPR045134">
    <property type="entry name" value="UHRF1/2-like"/>
</dbReference>
<keyword evidence="1 2" id="KW-0539">Nucleus</keyword>
<evidence type="ECO:0000256" key="3">
    <source>
        <dbReference type="SAM" id="MobiDB-lite"/>
    </source>
</evidence>
<feature type="region of interest" description="Disordered" evidence="3">
    <location>
        <begin position="135"/>
        <end position="260"/>
    </location>
</feature>
<feature type="compositionally biased region" description="Acidic residues" evidence="3">
    <location>
        <begin position="211"/>
        <end position="221"/>
    </location>
</feature>
<dbReference type="PANTHER" id="PTHR14140:SF27">
    <property type="entry name" value="OS04G0289800 PROTEIN"/>
    <property type="match status" value="1"/>
</dbReference>
<name>A0AAD5UXI9_9APHY</name>
<dbReference type="GO" id="GO:0044027">
    <property type="term" value="P:negative regulation of gene expression via chromosomal CpG island methylation"/>
    <property type="evidence" value="ECO:0007669"/>
    <property type="project" value="TreeGrafter"/>
</dbReference>
<dbReference type="SMART" id="SM00466">
    <property type="entry name" value="SRA"/>
    <property type="match status" value="1"/>
</dbReference>
<evidence type="ECO:0000313" key="5">
    <source>
        <dbReference type="EMBL" id="KAJ3476974.1"/>
    </source>
</evidence>
<reference evidence="5" key="1">
    <citation type="submission" date="2022-07" db="EMBL/GenBank/DDBJ databases">
        <title>Genome Sequence of Physisporinus lineatus.</title>
        <authorList>
            <person name="Buettner E."/>
        </authorList>
    </citation>
    <scope>NUCLEOTIDE SEQUENCE</scope>
    <source>
        <strain evidence="5">VT162</strain>
    </source>
</reference>